<name>A0ABD4T5M1_9CYAN</name>
<keyword evidence="2" id="KW-1185">Reference proteome</keyword>
<organism evidence="1 2">
    <name type="scientific">Lyngbya confervoides BDU141951</name>
    <dbReference type="NCBI Taxonomy" id="1574623"/>
    <lineage>
        <taxon>Bacteria</taxon>
        <taxon>Bacillati</taxon>
        <taxon>Cyanobacteriota</taxon>
        <taxon>Cyanophyceae</taxon>
        <taxon>Oscillatoriophycideae</taxon>
        <taxon>Oscillatoriales</taxon>
        <taxon>Microcoleaceae</taxon>
        <taxon>Lyngbya</taxon>
    </lineage>
</organism>
<accession>A0ABD4T5M1</accession>
<proteinExistence type="predicted"/>
<evidence type="ECO:0000313" key="2">
    <source>
        <dbReference type="Proteomes" id="UP000031561"/>
    </source>
</evidence>
<protein>
    <submittedName>
        <fullName evidence="1">Uncharacterized protein</fullName>
    </submittedName>
</protein>
<dbReference type="EMBL" id="JTHE03000067">
    <property type="protein sequence ID" value="MCM1983665.1"/>
    <property type="molecule type" value="Genomic_DNA"/>
</dbReference>
<gene>
    <name evidence="1" type="ORF">QQ91_0012640</name>
</gene>
<reference evidence="1 2" key="1">
    <citation type="journal article" date="2015" name="Genome Announc.">
        <title>Draft Genome Sequence of Filamentous Marine Cyanobacterium Lyngbya confervoides Strain BDU141951.</title>
        <authorList>
            <person name="Chandrababunaidu M.M."/>
            <person name="Sen D."/>
            <person name="Tripathy S."/>
        </authorList>
    </citation>
    <scope>NUCLEOTIDE SEQUENCE [LARGE SCALE GENOMIC DNA]</scope>
    <source>
        <strain evidence="1 2">BDU141951</strain>
    </source>
</reference>
<dbReference type="AlphaFoldDB" id="A0ABD4T5M1"/>
<evidence type="ECO:0000313" key="1">
    <source>
        <dbReference type="EMBL" id="MCM1983665.1"/>
    </source>
</evidence>
<sequence>SCKTSLSPLFAIFRNDLIFLSLSSYARTRSQVSPDAGASIPWIKAFLAGGLLLNILNGELPDPQTHRFWIFAGGAGGYSLILSLAQAA</sequence>
<dbReference type="Proteomes" id="UP000031561">
    <property type="component" value="Unassembled WGS sequence"/>
</dbReference>
<feature type="non-terminal residue" evidence="1">
    <location>
        <position position="1"/>
    </location>
</feature>
<comment type="caution">
    <text evidence="1">The sequence shown here is derived from an EMBL/GenBank/DDBJ whole genome shotgun (WGS) entry which is preliminary data.</text>
</comment>